<dbReference type="Pfam" id="PF00169">
    <property type="entry name" value="PH"/>
    <property type="match status" value="1"/>
</dbReference>
<evidence type="ECO:0000256" key="1">
    <source>
        <dbReference type="ARBA" id="ARBA00022468"/>
    </source>
</evidence>
<dbReference type="InterPro" id="IPR011993">
    <property type="entry name" value="PH-like_dom_sf"/>
</dbReference>
<dbReference type="Proteomes" id="UP001201812">
    <property type="component" value="Unassembled WGS sequence"/>
</dbReference>
<dbReference type="InterPro" id="IPR001936">
    <property type="entry name" value="RasGAP_dom"/>
</dbReference>
<keyword evidence="1" id="KW-0343">GTPase activation</keyword>
<dbReference type="SUPFAM" id="SSF48350">
    <property type="entry name" value="GTPase activation domain, GAP"/>
    <property type="match status" value="1"/>
</dbReference>
<feature type="region of interest" description="Disordered" evidence="2">
    <location>
        <begin position="203"/>
        <end position="223"/>
    </location>
</feature>
<name>A0AAD4NBJ4_9BILA</name>
<dbReference type="PROSITE" id="PS00509">
    <property type="entry name" value="RAS_GTPASE_ACTIV_1"/>
    <property type="match status" value="1"/>
</dbReference>
<dbReference type="SMART" id="SM00323">
    <property type="entry name" value="RasGAP"/>
    <property type="match status" value="1"/>
</dbReference>
<sequence>MKILQRNITVYAELAFSRVVDSHQRCPGILREVFAELREVVQKYFPGRDDVARLALSSFLIMRFFAAAILNPKLFSLKRDTPDADVSRTLVLVSKILQRLANCVVSAHPLTTKEQWLSPVLLRFLDDAHKTAMINFLDGISTDNSFLNDENASPDGGNNPPSLLKHGHMIERRIGLDKKRSLKNFILKKNRYVTLTENQLSWQKAKDTPSLSSPSEMSSDDLQKGFPLSDITSVSPLPEQKHCFRVSTQTNEVHFQANTASEMNEWVILIQKQQRRQIMLLNRPSSDQSQILSSPAADVDMEREMQIIHSYFCEHSPTFEQWRHTLVQNKEAFKRQLQPISAISMIRDESPRSSNAGVVTLPLEKMFENSATTDEEREFCLSSLHETLTSVINAIQQVEQAHHSAKDVSYQMELQGMHTKHVEMCENSLHPLSPGKDQDNADFSNLIPSVISGQKLIDNENYLHLRQRKRIKTSSSSHPIPATALFLPTSTINENRKQLELSSLKTTKI</sequence>
<dbReference type="InterPro" id="IPR001849">
    <property type="entry name" value="PH_domain"/>
</dbReference>
<dbReference type="Pfam" id="PF00616">
    <property type="entry name" value="RasGAP"/>
    <property type="match status" value="1"/>
</dbReference>
<evidence type="ECO:0000313" key="5">
    <source>
        <dbReference type="EMBL" id="KAI1718890.1"/>
    </source>
</evidence>
<proteinExistence type="predicted"/>
<evidence type="ECO:0000259" key="3">
    <source>
        <dbReference type="PROSITE" id="PS50003"/>
    </source>
</evidence>
<dbReference type="InterPro" id="IPR039360">
    <property type="entry name" value="Ras_GTPase"/>
</dbReference>
<dbReference type="GO" id="GO:0005096">
    <property type="term" value="F:GTPase activator activity"/>
    <property type="evidence" value="ECO:0007669"/>
    <property type="project" value="UniProtKB-KW"/>
</dbReference>
<dbReference type="EMBL" id="JAKKPZ010000007">
    <property type="protein sequence ID" value="KAI1718890.1"/>
    <property type="molecule type" value="Genomic_DNA"/>
</dbReference>
<evidence type="ECO:0000313" key="6">
    <source>
        <dbReference type="Proteomes" id="UP001201812"/>
    </source>
</evidence>
<dbReference type="InterPro" id="IPR023152">
    <property type="entry name" value="RasGAP_CS"/>
</dbReference>
<protein>
    <submittedName>
        <fullName evidence="5">GTPase-activator protein for ras-like GTPase domain-containing protein</fullName>
    </submittedName>
</protein>
<dbReference type="AlphaFoldDB" id="A0AAD4NBJ4"/>
<dbReference type="SUPFAM" id="SSF50729">
    <property type="entry name" value="PH domain-like"/>
    <property type="match status" value="1"/>
</dbReference>
<gene>
    <name evidence="5" type="ORF">DdX_06003</name>
</gene>
<accession>A0AAD4NBJ4</accession>
<feature type="domain" description="Ras-GAP" evidence="4">
    <location>
        <begin position="1"/>
        <end position="102"/>
    </location>
</feature>
<feature type="domain" description="PH" evidence="3">
    <location>
        <begin position="162"/>
        <end position="275"/>
    </location>
</feature>
<dbReference type="PANTHER" id="PTHR10194:SF148">
    <property type="entry name" value="GTPASE-ACTIVATING PROTEIN"/>
    <property type="match status" value="1"/>
</dbReference>
<dbReference type="PANTHER" id="PTHR10194">
    <property type="entry name" value="RAS GTPASE-ACTIVATING PROTEINS"/>
    <property type="match status" value="1"/>
</dbReference>
<dbReference type="PROSITE" id="PS50003">
    <property type="entry name" value="PH_DOMAIN"/>
    <property type="match status" value="1"/>
</dbReference>
<dbReference type="Gene3D" id="1.10.506.10">
    <property type="entry name" value="GTPase Activation - p120gap, domain 1"/>
    <property type="match status" value="1"/>
</dbReference>
<reference evidence="5" key="1">
    <citation type="submission" date="2022-01" db="EMBL/GenBank/DDBJ databases">
        <title>Genome Sequence Resource for Two Populations of Ditylenchus destructor, the Migratory Endoparasitic Phytonematode.</title>
        <authorList>
            <person name="Zhang H."/>
            <person name="Lin R."/>
            <person name="Xie B."/>
        </authorList>
    </citation>
    <scope>NUCLEOTIDE SEQUENCE</scope>
    <source>
        <strain evidence="5">BazhouSP</strain>
    </source>
</reference>
<keyword evidence="6" id="KW-1185">Reference proteome</keyword>
<dbReference type="Gene3D" id="2.30.29.30">
    <property type="entry name" value="Pleckstrin-homology domain (PH domain)/Phosphotyrosine-binding domain (PTB)"/>
    <property type="match status" value="1"/>
</dbReference>
<dbReference type="PROSITE" id="PS50018">
    <property type="entry name" value="RAS_GTPASE_ACTIV_2"/>
    <property type="match status" value="1"/>
</dbReference>
<comment type="caution">
    <text evidence="5">The sequence shown here is derived from an EMBL/GenBank/DDBJ whole genome shotgun (WGS) entry which is preliminary data.</text>
</comment>
<organism evidence="5 6">
    <name type="scientific">Ditylenchus destructor</name>
    <dbReference type="NCBI Taxonomy" id="166010"/>
    <lineage>
        <taxon>Eukaryota</taxon>
        <taxon>Metazoa</taxon>
        <taxon>Ecdysozoa</taxon>
        <taxon>Nematoda</taxon>
        <taxon>Chromadorea</taxon>
        <taxon>Rhabditida</taxon>
        <taxon>Tylenchina</taxon>
        <taxon>Tylenchomorpha</taxon>
        <taxon>Sphaerularioidea</taxon>
        <taxon>Anguinidae</taxon>
        <taxon>Anguininae</taxon>
        <taxon>Ditylenchus</taxon>
    </lineage>
</organism>
<evidence type="ECO:0000259" key="4">
    <source>
        <dbReference type="PROSITE" id="PS50018"/>
    </source>
</evidence>
<dbReference type="SMART" id="SM00233">
    <property type="entry name" value="PH"/>
    <property type="match status" value="1"/>
</dbReference>
<dbReference type="InterPro" id="IPR008936">
    <property type="entry name" value="Rho_GTPase_activation_prot"/>
</dbReference>
<evidence type="ECO:0000256" key="2">
    <source>
        <dbReference type="SAM" id="MobiDB-lite"/>
    </source>
</evidence>